<keyword evidence="5" id="KW-0053">Apoptosis</keyword>
<dbReference type="PANTHER" id="PTHR45888:SF7">
    <property type="entry name" value="ZINC FINGER PROTEIN UBI-D4"/>
    <property type="match status" value="1"/>
</dbReference>
<comment type="similarity">
    <text evidence="3">Belongs to the requiem/DPF family.</text>
</comment>
<evidence type="ECO:0000256" key="10">
    <source>
        <dbReference type="ARBA" id="ARBA00023015"/>
    </source>
</evidence>
<evidence type="ECO:0000256" key="13">
    <source>
        <dbReference type="PROSITE-ProRule" id="PRU00146"/>
    </source>
</evidence>
<dbReference type="InterPro" id="IPR019787">
    <property type="entry name" value="Znf_PHD-finger"/>
</dbReference>
<dbReference type="InterPro" id="IPR011011">
    <property type="entry name" value="Znf_FYVE_PHD"/>
</dbReference>
<gene>
    <name evidence="17" type="primary">LOC120021377</name>
</gene>
<dbReference type="InterPro" id="IPR013083">
    <property type="entry name" value="Znf_RING/FYVE/PHD"/>
</dbReference>
<feature type="domain" description="PHD-type" evidence="15">
    <location>
        <begin position="461"/>
        <end position="511"/>
    </location>
</feature>
<evidence type="ECO:0000256" key="14">
    <source>
        <dbReference type="SAM" id="MobiDB-lite"/>
    </source>
</evidence>
<dbReference type="SUPFAM" id="SSF57903">
    <property type="entry name" value="FYVE/PHD zinc finger"/>
    <property type="match status" value="1"/>
</dbReference>
<dbReference type="CDD" id="cd15691">
    <property type="entry name" value="PHD1_DPF2_like"/>
    <property type="match status" value="1"/>
</dbReference>
<keyword evidence="16" id="KW-1185">Reference proteome</keyword>
<evidence type="ECO:0000256" key="2">
    <source>
        <dbReference type="ARBA" id="ARBA00004496"/>
    </source>
</evidence>
<dbReference type="Gene3D" id="3.30.40.10">
    <property type="entry name" value="Zinc/RING finger domain, C3HC4 (zinc finger)"/>
    <property type="match status" value="1"/>
</dbReference>
<dbReference type="FunFam" id="3.30.40.10:FF:000005">
    <property type="entry name" value="zinc finger protein isoform X1"/>
    <property type="match status" value="1"/>
</dbReference>
<keyword evidence="10" id="KW-0805">Transcription regulation</keyword>
<evidence type="ECO:0000259" key="15">
    <source>
        <dbReference type="PROSITE" id="PS50016"/>
    </source>
</evidence>
<name>A0A8U0PAN7_SALNM</name>
<dbReference type="SMART" id="SM00249">
    <property type="entry name" value="PHD"/>
    <property type="match status" value="2"/>
</dbReference>
<dbReference type="GeneID" id="120021377"/>
<evidence type="ECO:0000256" key="6">
    <source>
        <dbReference type="ARBA" id="ARBA00022723"/>
    </source>
</evidence>
<evidence type="ECO:0000256" key="12">
    <source>
        <dbReference type="ARBA" id="ARBA00023242"/>
    </source>
</evidence>
<dbReference type="GO" id="GO:0005737">
    <property type="term" value="C:cytoplasm"/>
    <property type="evidence" value="ECO:0007669"/>
    <property type="project" value="UniProtKB-SubCell"/>
</dbReference>
<dbReference type="CDD" id="cd15530">
    <property type="entry name" value="PHD2_d4"/>
    <property type="match status" value="1"/>
</dbReference>
<keyword evidence="7" id="KW-0677">Repeat</keyword>
<evidence type="ECO:0000256" key="1">
    <source>
        <dbReference type="ARBA" id="ARBA00004123"/>
    </source>
</evidence>
<proteinExistence type="inferred from homology"/>
<evidence type="ECO:0000256" key="11">
    <source>
        <dbReference type="ARBA" id="ARBA00023163"/>
    </source>
</evidence>
<feature type="region of interest" description="Disordered" evidence="14">
    <location>
        <begin position="122"/>
        <end position="149"/>
    </location>
</feature>
<dbReference type="InterPro" id="IPR025750">
    <property type="entry name" value="DPF1-3_N"/>
</dbReference>
<evidence type="ECO:0000313" key="16">
    <source>
        <dbReference type="Proteomes" id="UP000808372"/>
    </source>
</evidence>
<keyword evidence="6" id="KW-0479">Metal-binding</keyword>
<feature type="region of interest" description="Disordered" evidence="14">
    <location>
        <begin position="175"/>
        <end position="199"/>
    </location>
</feature>
<keyword evidence="8 13" id="KW-0863">Zinc-finger</keyword>
<dbReference type="Pfam" id="PF00628">
    <property type="entry name" value="PHD"/>
    <property type="match status" value="1"/>
</dbReference>
<dbReference type="PANTHER" id="PTHR45888">
    <property type="entry name" value="HL01030P-RELATED"/>
    <property type="match status" value="1"/>
</dbReference>
<feature type="domain" description="PHD-type" evidence="15">
    <location>
        <begin position="404"/>
        <end position="464"/>
    </location>
</feature>
<evidence type="ECO:0000256" key="9">
    <source>
        <dbReference type="ARBA" id="ARBA00022833"/>
    </source>
</evidence>
<evidence type="ECO:0000256" key="3">
    <source>
        <dbReference type="ARBA" id="ARBA00010539"/>
    </source>
</evidence>
<dbReference type="GO" id="GO:0006915">
    <property type="term" value="P:apoptotic process"/>
    <property type="evidence" value="ECO:0007669"/>
    <property type="project" value="UniProtKB-KW"/>
</dbReference>
<accession>A0A8U0PAN7</accession>
<dbReference type="InterPro" id="IPR001965">
    <property type="entry name" value="Znf_PHD"/>
</dbReference>
<evidence type="ECO:0000313" key="17">
    <source>
        <dbReference type="RefSeq" id="XP_038821048.1"/>
    </source>
</evidence>
<evidence type="ECO:0000256" key="7">
    <source>
        <dbReference type="ARBA" id="ARBA00022737"/>
    </source>
</evidence>
<keyword evidence="12" id="KW-0539">Nucleus</keyword>
<keyword evidence="11" id="KW-0804">Transcription</keyword>
<dbReference type="Pfam" id="PF14051">
    <property type="entry name" value="DPF1-3_N"/>
    <property type="match status" value="1"/>
</dbReference>
<feature type="region of interest" description="Disordered" evidence="14">
    <location>
        <begin position="366"/>
        <end position="398"/>
    </location>
</feature>
<dbReference type="AlphaFoldDB" id="A0A8U0PAN7"/>
<evidence type="ECO:0000256" key="8">
    <source>
        <dbReference type="ARBA" id="ARBA00022771"/>
    </source>
</evidence>
<evidence type="ECO:0000256" key="4">
    <source>
        <dbReference type="ARBA" id="ARBA00022490"/>
    </source>
</evidence>
<dbReference type="GO" id="GO:0008270">
    <property type="term" value="F:zinc ion binding"/>
    <property type="evidence" value="ECO:0007669"/>
    <property type="project" value="UniProtKB-KW"/>
</dbReference>
<dbReference type="OrthoDB" id="1903104at2759"/>
<dbReference type="KEGG" id="snh:120021377"/>
<dbReference type="Proteomes" id="UP000808372">
    <property type="component" value="Chromosome 26"/>
</dbReference>
<organism evidence="16 17">
    <name type="scientific">Salvelinus namaycush</name>
    <name type="common">Lake trout</name>
    <name type="synonym">Salmo namaycush</name>
    <dbReference type="NCBI Taxonomy" id="8040"/>
    <lineage>
        <taxon>Eukaryota</taxon>
        <taxon>Metazoa</taxon>
        <taxon>Chordata</taxon>
        <taxon>Craniata</taxon>
        <taxon>Vertebrata</taxon>
        <taxon>Euteleostomi</taxon>
        <taxon>Actinopterygii</taxon>
        <taxon>Neopterygii</taxon>
        <taxon>Teleostei</taxon>
        <taxon>Protacanthopterygii</taxon>
        <taxon>Salmoniformes</taxon>
        <taxon>Salmonidae</taxon>
        <taxon>Salmoninae</taxon>
        <taxon>Salvelinus</taxon>
    </lineage>
</organism>
<sequence length="527" mass="58768">MAAVVENVVKLLGEQCYRDAMEQCHNYNARLCAERSVRMPFLDSQTGVAQSNCYIWMEKRHRGPGVAPGQLYTYPSRRWRKKRRALPPEDPRLVFPPLKSELDLGFKKDALSSSDGSSLEALLKGEPLDKRRLPELHGPEEESSLADYTCGGVTPAARVRKRVLEADDFLDNLEDEDYEEDTPKRRGKGKGKGRGVSSAKKKLDAAAAALEDKDKPYSCDSESQQGLGGEQWECRWLWRRTVGVQMALEENSGSADGFGGEQWECRWLWRRTVGVQMALEENSGSADGFGGEQWECRGLWRRTVGVQMALEEGLLSLLPRNSLVGKRTVGCFSLLKLSSIADETRVCGKRYKNRPGLSYHYAHSHLAEEEGGDKEEPEVHTPTPPQPEEPKTPKKGPDGLAIPNNYCDFCLGDSALNQKTGQSEELQSCSDCGRSGHPSCLQFTPVMMAAVKTYRWQCIECKCCNICGTSENDDQLLFCDDCDRGYHMYCLSPAMAEPPEGSWSCHLCLDLLKDKASIYQTPNAPPS</sequence>
<dbReference type="RefSeq" id="XP_038821048.1">
    <property type="nucleotide sequence ID" value="XM_038965120.1"/>
</dbReference>
<reference evidence="17" key="1">
    <citation type="submission" date="2025-08" db="UniProtKB">
        <authorList>
            <consortium name="RefSeq"/>
        </authorList>
    </citation>
    <scope>IDENTIFICATION</scope>
    <source>
        <tissue evidence="17">White muscle</tissue>
    </source>
</reference>
<dbReference type="GO" id="GO:0071565">
    <property type="term" value="C:nBAF complex"/>
    <property type="evidence" value="ECO:0007669"/>
    <property type="project" value="TreeGrafter"/>
</dbReference>
<keyword evidence="4" id="KW-0963">Cytoplasm</keyword>
<feature type="compositionally biased region" description="Basic and acidic residues" evidence="14">
    <location>
        <begin position="388"/>
        <end position="397"/>
    </location>
</feature>
<feature type="compositionally biased region" description="Basic and acidic residues" evidence="14">
    <location>
        <begin position="126"/>
        <end position="140"/>
    </location>
</feature>
<protein>
    <submittedName>
        <fullName evidence="17">Zinc finger protein ubi-d4-like isoform X1</fullName>
    </submittedName>
</protein>
<comment type="subcellular location">
    <subcellularLocation>
        <location evidence="2">Cytoplasm</location>
    </subcellularLocation>
    <subcellularLocation>
        <location evidence="1">Nucleus</location>
    </subcellularLocation>
</comment>
<evidence type="ECO:0000256" key="5">
    <source>
        <dbReference type="ARBA" id="ARBA00022703"/>
    </source>
</evidence>
<keyword evidence="9" id="KW-0862">Zinc</keyword>
<dbReference type="PROSITE" id="PS50016">
    <property type="entry name" value="ZF_PHD_2"/>
    <property type="match status" value="2"/>
</dbReference>
<dbReference type="GO" id="GO:0007399">
    <property type="term" value="P:nervous system development"/>
    <property type="evidence" value="ECO:0007669"/>
    <property type="project" value="TreeGrafter"/>
</dbReference>